<evidence type="ECO:0000259" key="6">
    <source>
        <dbReference type="Pfam" id="PF12937"/>
    </source>
</evidence>
<evidence type="ECO:0000259" key="5">
    <source>
        <dbReference type="Pfam" id="PF05181"/>
    </source>
</evidence>
<dbReference type="Pfam" id="PF05181">
    <property type="entry name" value="XPA_C"/>
    <property type="match status" value="1"/>
</dbReference>
<dbReference type="PANTHER" id="PTHR10142:SF0">
    <property type="entry name" value="DNA REPAIR PROTEIN COMPLEMENTING XP-A CELLS"/>
    <property type="match status" value="1"/>
</dbReference>
<dbReference type="GO" id="GO:0070914">
    <property type="term" value="P:UV-damage excision repair"/>
    <property type="evidence" value="ECO:0007669"/>
    <property type="project" value="TreeGrafter"/>
</dbReference>
<dbReference type="CDD" id="cd09917">
    <property type="entry name" value="F-box_SF"/>
    <property type="match status" value="1"/>
</dbReference>
<accession>E1ZQ69</accession>
<dbReference type="InterPro" id="IPR036047">
    <property type="entry name" value="F-box-like_dom_sf"/>
</dbReference>
<dbReference type="KEGG" id="cvr:CHLNCDRAFT_139459"/>
<dbReference type="GO" id="GO:0000110">
    <property type="term" value="C:nucleotide-excision repair factor 1 complex"/>
    <property type="evidence" value="ECO:0007669"/>
    <property type="project" value="TreeGrafter"/>
</dbReference>
<sequence length="312" mass="34389">MVRKRAAKNQRAGEETAERPAAPPSPVDGTAEQVTEAEALAAVEARRQSILQHAATVTPALLLAWLTEDLGMPHAAVKVHRSAVTRRALEVLEEQGQLPDAGVGPAGAPDLPPDCLPAVFRHLDHDTLFCALQACKAWRAVGSAADAQGLWEQQCKLRGWGQPGGAGAAAGAAQQQQQQQQQQQGQQQQPGIDWRNWYRQQYQRSCFDCFQPTERHTLGAGTLRVRLCRACSAAYVTPRPHHRLLSASAAKRKCCLRDADLAPLPRCVDPNPVDPAFQPMHLYRRLDARRAAVDRWGSWEAAEAEHRRRLTR</sequence>
<gene>
    <name evidence="7" type="ORF">CHLNCDRAFT_139459</name>
</gene>
<dbReference type="OrthoDB" id="68328at2759"/>
<dbReference type="InterPro" id="IPR009061">
    <property type="entry name" value="DNA-bd_dom_put_sf"/>
</dbReference>
<feature type="compositionally biased region" description="Low complexity" evidence="4">
    <location>
        <begin position="169"/>
        <end position="190"/>
    </location>
</feature>
<name>E1ZQ69_CHLVA</name>
<organism evidence="8">
    <name type="scientific">Chlorella variabilis</name>
    <name type="common">Green alga</name>
    <dbReference type="NCBI Taxonomy" id="554065"/>
    <lineage>
        <taxon>Eukaryota</taxon>
        <taxon>Viridiplantae</taxon>
        <taxon>Chlorophyta</taxon>
        <taxon>core chlorophytes</taxon>
        <taxon>Trebouxiophyceae</taxon>
        <taxon>Chlorellales</taxon>
        <taxon>Chlorellaceae</taxon>
        <taxon>Chlorella clade</taxon>
        <taxon>Chlorella</taxon>
    </lineage>
</organism>
<evidence type="ECO:0000256" key="1">
    <source>
        <dbReference type="ARBA" id="ARBA00004123"/>
    </source>
</evidence>
<dbReference type="GO" id="GO:1901255">
    <property type="term" value="P:nucleotide-excision repair involved in interstrand cross-link repair"/>
    <property type="evidence" value="ECO:0007669"/>
    <property type="project" value="TreeGrafter"/>
</dbReference>
<dbReference type="InterPro" id="IPR001810">
    <property type="entry name" value="F-box_dom"/>
</dbReference>
<keyword evidence="8" id="KW-1185">Reference proteome</keyword>
<dbReference type="eggNOG" id="ENOG502SZ54">
    <property type="taxonomic scope" value="Eukaryota"/>
</dbReference>
<feature type="domain" description="XPA C-terminal" evidence="5">
    <location>
        <begin position="242"/>
        <end position="286"/>
    </location>
</feature>
<dbReference type="EMBL" id="GL433859">
    <property type="protein sequence ID" value="EFN51967.1"/>
    <property type="molecule type" value="Genomic_DNA"/>
</dbReference>
<dbReference type="SUPFAM" id="SSF81383">
    <property type="entry name" value="F-box domain"/>
    <property type="match status" value="1"/>
</dbReference>
<proteinExistence type="predicted"/>
<dbReference type="PANTHER" id="PTHR10142">
    <property type="entry name" value="DNA REPAIR PROTEIN COMPLEMENTING XP-A CELLS"/>
    <property type="match status" value="1"/>
</dbReference>
<evidence type="ECO:0000313" key="7">
    <source>
        <dbReference type="EMBL" id="EFN51967.1"/>
    </source>
</evidence>
<dbReference type="InterPro" id="IPR037129">
    <property type="entry name" value="XPA_sf"/>
</dbReference>
<dbReference type="GO" id="GO:0000715">
    <property type="term" value="P:nucleotide-excision repair, DNA damage recognition"/>
    <property type="evidence" value="ECO:0007669"/>
    <property type="project" value="TreeGrafter"/>
</dbReference>
<feature type="region of interest" description="Disordered" evidence="4">
    <location>
        <begin position="166"/>
        <end position="190"/>
    </location>
</feature>
<feature type="region of interest" description="Disordered" evidence="4">
    <location>
        <begin position="1"/>
        <end position="32"/>
    </location>
</feature>
<dbReference type="GeneID" id="17351343"/>
<protein>
    <submittedName>
        <fullName evidence="7">Uncharacterized protein</fullName>
    </submittedName>
</protein>
<dbReference type="GO" id="GO:0006284">
    <property type="term" value="P:base-excision repair"/>
    <property type="evidence" value="ECO:0007669"/>
    <property type="project" value="TreeGrafter"/>
</dbReference>
<dbReference type="AlphaFoldDB" id="E1ZQ69"/>
<dbReference type="GO" id="GO:0003684">
    <property type="term" value="F:damaged DNA binding"/>
    <property type="evidence" value="ECO:0007669"/>
    <property type="project" value="InterPro"/>
</dbReference>
<evidence type="ECO:0000256" key="4">
    <source>
        <dbReference type="SAM" id="MobiDB-lite"/>
    </source>
</evidence>
<dbReference type="Gene3D" id="3.90.530.10">
    <property type="entry name" value="XPA C-terminal domain"/>
    <property type="match status" value="1"/>
</dbReference>
<dbReference type="Pfam" id="PF12937">
    <property type="entry name" value="F-box-like"/>
    <property type="match status" value="1"/>
</dbReference>
<evidence type="ECO:0000256" key="3">
    <source>
        <dbReference type="ARBA" id="ARBA00023242"/>
    </source>
</evidence>
<keyword evidence="3" id="KW-0539">Nucleus</keyword>
<dbReference type="CDD" id="cd21075">
    <property type="entry name" value="DBD_XPA-like"/>
    <property type="match status" value="1"/>
</dbReference>
<dbReference type="InParanoid" id="E1ZQ69"/>
<dbReference type="Gene3D" id="1.20.1280.50">
    <property type="match status" value="1"/>
</dbReference>
<keyword evidence="2" id="KW-0862">Zinc</keyword>
<reference evidence="7 8" key="1">
    <citation type="journal article" date="2010" name="Plant Cell">
        <title>The Chlorella variabilis NC64A genome reveals adaptation to photosymbiosis, coevolution with viruses, and cryptic sex.</title>
        <authorList>
            <person name="Blanc G."/>
            <person name="Duncan G."/>
            <person name="Agarkova I."/>
            <person name="Borodovsky M."/>
            <person name="Gurnon J."/>
            <person name="Kuo A."/>
            <person name="Lindquist E."/>
            <person name="Lucas S."/>
            <person name="Pangilinan J."/>
            <person name="Polle J."/>
            <person name="Salamov A."/>
            <person name="Terry A."/>
            <person name="Yamada T."/>
            <person name="Dunigan D.D."/>
            <person name="Grigoriev I.V."/>
            <person name="Claverie J.M."/>
            <person name="Van Etten J.L."/>
        </authorList>
    </citation>
    <scope>NUCLEOTIDE SEQUENCE [LARGE SCALE GENOMIC DNA]</scope>
    <source>
        <strain evidence="7 8">NC64A</strain>
    </source>
</reference>
<dbReference type="InterPro" id="IPR000465">
    <property type="entry name" value="XPA/RAD14"/>
</dbReference>
<evidence type="ECO:0000313" key="8">
    <source>
        <dbReference type="Proteomes" id="UP000008141"/>
    </source>
</evidence>
<dbReference type="InterPro" id="IPR022656">
    <property type="entry name" value="XPA_C"/>
</dbReference>
<evidence type="ECO:0000256" key="2">
    <source>
        <dbReference type="ARBA" id="ARBA00022833"/>
    </source>
</evidence>
<dbReference type="RefSeq" id="XP_005844069.1">
    <property type="nucleotide sequence ID" value="XM_005844007.1"/>
</dbReference>
<dbReference type="SUPFAM" id="SSF46955">
    <property type="entry name" value="Putative DNA-binding domain"/>
    <property type="match status" value="1"/>
</dbReference>
<dbReference type="Proteomes" id="UP000008141">
    <property type="component" value="Unassembled WGS sequence"/>
</dbReference>
<comment type="subcellular location">
    <subcellularLocation>
        <location evidence="1">Nucleus</location>
    </subcellularLocation>
</comment>
<feature type="domain" description="F-box" evidence="6">
    <location>
        <begin position="109"/>
        <end position="142"/>
    </location>
</feature>